<feature type="domain" description="C2" evidence="3">
    <location>
        <begin position="519"/>
        <end position="658"/>
    </location>
</feature>
<dbReference type="Pfam" id="PF00616">
    <property type="entry name" value="RasGAP"/>
    <property type="match status" value="2"/>
</dbReference>
<gene>
    <name evidence="5" type="primary">BUD2</name>
    <name evidence="5" type="ORF">OHK93_000383</name>
</gene>
<feature type="compositionally biased region" description="Polar residues" evidence="2">
    <location>
        <begin position="1133"/>
        <end position="1157"/>
    </location>
</feature>
<dbReference type="SMART" id="SM00323">
    <property type="entry name" value="RasGAP"/>
    <property type="match status" value="1"/>
</dbReference>
<dbReference type="PROSITE" id="PS50018">
    <property type="entry name" value="RAS_GTPASE_ACTIV_2"/>
    <property type="match status" value="1"/>
</dbReference>
<keyword evidence="6" id="KW-1185">Reference proteome</keyword>
<organism evidence="5 6">
    <name type="scientific">Ramalina farinacea</name>
    <dbReference type="NCBI Taxonomy" id="258253"/>
    <lineage>
        <taxon>Eukaryota</taxon>
        <taxon>Fungi</taxon>
        <taxon>Dikarya</taxon>
        <taxon>Ascomycota</taxon>
        <taxon>Pezizomycotina</taxon>
        <taxon>Lecanoromycetes</taxon>
        <taxon>OSLEUM clade</taxon>
        <taxon>Lecanoromycetidae</taxon>
        <taxon>Lecanorales</taxon>
        <taxon>Lecanorineae</taxon>
        <taxon>Ramalinaceae</taxon>
        <taxon>Ramalina</taxon>
    </lineage>
</organism>
<feature type="compositionally biased region" description="Polar residues" evidence="2">
    <location>
        <begin position="78"/>
        <end position="106"/>
    </location>
</feature>
<accession>A0AA43QI20</accession>
<evidence type="ECO:0000313" key="5">
    <source>
        <dbReference type="EMBL" id="MDI1485246.1"/>
    </source>
</evidence>
<comment type="caution">
    <text evidence="5">The sequence shown here is derived from an EMBL/GenBank/DDBJ whole genome shotgun (WGS) entry which is preliminary data.</text>
</comment>
<evidence type="ECO:0000256" key="2">
    <source>
        <dbReference type="SAM" id="MobiDB-lite"/>
    </source>
</evidence>
<dbReference type="CDD" id="cd05137">
    <property type="entry name" value="RasGAP_CLA2_BUD2"/>
    <property type="match status" value="1"/>
</dbReference>
<feature type="compositionally biased region" description="Acidic residues" evidence="2">
    <location>
        <begin position="1238"/>
        <end position="1254"/>
    </location>
</feature>
<feature type="compositionally biased region" description="Polar residues" evidence="2">
    <location>
        <begin position="1255"/>
        <end position="1282"/>
    </location>
</feature>
<feature type="compositionally biased region" description="Basic and acidic residues" evidence="2">
    <location>
        <begin position="26"/>
        <end position="37"/>
    </location>
</feature>
<feature type="compositionally biased region" description="Basic and acidic residues" evidence="2">
    <location>
        <begin position="128"/>
        <end position="138"/>
    </location>
</feature>
<dbReference type="Proteomes" id="UP001161017">
    <property type="component" value="Unassembled WGS sequence"/>
</dbReference>
<dbReference type="EMBL" id="JAPUFD010000001">
    <property type="protein sequence ID" value="MDI1485246.1"/>
    <property type="molecule type" value="Genomic_DNA"/>
</dbReference>
<feature type="domain" description="Ras-GAP" evidence="4">
    <location>
        <begin position="742"/>
        <end position="976"/>
    </location>
</feature>
<dbReference type="SMART" id="SM00239">
    <property type="entry name" value="C2"/>
    <property type="match status" value="1"/>
</dbReference>
<name>A0AA43QI20_9LECA</name>
<reference evidence="5" key="1">
    <citation type="journal article" date="2023" name="Genome Biol. Evol.">
        <title>First Whole Genome Sequence and Flow Cytometry Genome Size Data for the Lichen-Forming Fungus Ramalina farinacea (Ascomycota).</title>
        <authorList>
            <person name="Llewellyn T."/>
            <person name="Mian S."/>
            <person name="Hill R."/>
            <person name="Leitch I.J."/>
            <person name="Gaya E."/>
        </authorList>
    </citation>
    <scope>NUCLEOTIDE SEQUENCE</scope>
    <source>
        <strain evidence="5">LIQ254RAFAR</strain>
    </source>
</reference>
<dbReference type="InterPro" id="IPR039360">
    <property type="entry name" value="Ras_GTPase"/>
</dbReference>
<evidence type="ECO:0000259" key="3">
    <source>
        <dbReference type="PROSITE" id="PS50004"/>
    </source>
</evidence>
<feature type="region of interest" description="Disordered" evidence="2">
    <location>
        <begin position="552"/>
        <end position="578"/>
    </location>
</feature>
<feature type="compositionally biased region" description="Basic and acidic residues" evidence="2">
    <location>
        <begin position="1"/>
        <end position="10"/>
    </location>
</feature>
<feature type="compositionally biased region" description="Polar residues" evidence="2">
    <location>
        <begin position="1188"/>
        <end position="1206"/>
    </location>
</feature>
<proteinExistence type="predicted"/>
<dbReference type="InterPro" id="IPR001936">
    <property type="entry name" value="RasGAP_dom"/>
</dbReference>
<feature type="compositionally biased region" description="Basic and acidic residues" evidence="2">
    <location>
        <begin position="1331"/>
        <end position="1347"/>
    </location>
</feature>
<dbReference type="InterPro" id="IPR008936">
    <property type="entry name" value="Rho_GTPase_activation_prot"/>
</dbReference>
<dbReference type="GO" id="GO:0005096">
    <property type="term" value="F:GTPase activator activity"/>
    <property type="evidence" value="ECO:0007669"/>
    <property type="project" value="UniProtKB-KW"/>
</dbReference>
<feature type="region of interest" description="Disordered" evidence="2">
    <location>
        <begin position="1125"/>
        <end position="1404"/>
    </location>
</feature>
<feature type="compositionally biased region" description="Low complexity" evidence="2">
    <location>
        <begin position="516"/>
        <end position="526"/>
    </location>
</feature>
<dbReference type="PROSITE" id="PS50004">
    <property type="entry name" value="C2"/>
    <property type="match status" value="1"/>
</dbReference>
<dbReference type="SUPFAM" id="SSF48350">
    <property type="entry name" value="GTPase activation domain, GAP"/>
    <property type="match status" value="1"/>
</dbReference>
<feature type="region of interest" description="Disordered" evidence="2">
    <location>
        <begin position="508"/>
        <end position="531"/>
    </location>
</feature>
<dbReference type="InterPro" id="IPR000008">
    <property type="entry name" value="C2_dom"/>
</dbReference>
<evidence type="ECO:0000313" key="6">
    <source>
        <dbReference type="Proteomes" id="UP001161017"/>
    </source>
</evidence>
<dbReference type="InterPro" id="IPR035892">
    <property type="entry name" value="C2_domain_sf"/>
</dbReference>
<keyword evidence="1" id="KW-0343">GTPase activation</keyword>
<evidence type="ECO:0000259" key="4">
    <source>
        <dbReference type="PROSITE" id="PS50018"/>
    </source>
</evidence>
<protein>
    <submittedName>
        <fullName evidence="5">GTPase activating factor</fullName>
    </submittedName>
</protein>
<dbReference type="SUPFAM" id="SSF49562">
    <property type="entry name" value="C2 domain (Calcium/lipid-binding domain, CaLB)"/>
    <property type="match status" value="1"/>
</dbReference>
<dbReference type="Gene3D" id="1.10.506.10">
    <property type="entry name" value="GTPase Activation - p120gap, domain 1"/>
    <property type="match status" value="1"/>
</dbReference>
<sequence>MDKRGEGKRRNEQKRKSRIYIDDSGAEEKSNRPERKSSLRAAQNRTEDGINAGRRMASESKPDQASAPRPKTPVPISAYNTSRTDSPLSSDHQTPTARSRGNTPSPQRDDGRQSRPSSKSSQSRPRTRTLEERFRDRSPGSVISRSRNRVGSLNSPPTQEDGSDKASIGYPSIVPIPRPETHKPRSQRNVNTTSRPLSPIRNPIAAKPGTPLSSSSTDAKKILQLMKTTCGRMAGVVSFRMSAASNWASGYCAINVASGSLIYQAKGEVNLAKTLISDLRGCQVRTLYDAESRSTFLDVSSCRNANAVHLRPHVPEAFDSWLAALLCWQPIRPKGAQNKMSKPPEPYALERRLGERKGSIHDSHAKDATIIKVGKMFMWDKDPQARENAPHPASRRVSTYKPVKPMSKNWRRVSCTLQDNGHLKVFAEPEATLEAFVPLSQLSRCAIQRLDQSMLDDEFSVAILPQYTLGNSRLLPLQTIYLSLDSRVLFEVWFVLLRAFTIPELYGPESRRQDSHSTSPESSAASPKPPNVDMFRVERRLTLRIIEARLHPQSQEKPVSSSRDGGERPRSKKVKASGNYYAEIQLDGEARARTSIKLDTSNPGFYEDFEFSDLPPVLASSSIELKSRNPGQKNWSLTRAPSDLERGDINPGTIEGDIQVSPLDLTYGKVDFRLDEAPKSIDHEKWWEILDERGQVVGEILMKIRIDELVVLMGRDYASISEMLHSFSNGLTNQVTQMAHIELKRLSEILLNIFQVSGHASAWLMTLVEEEIDSIHKETPMSKYRHGRRIASHDSYESNAERELFVRDLGKNATAEANLLFRGNSLLTKALDSHMRRLGKEYLEDTLGQKMRDIEESDPECEVDPHRVRNPDDLSRNWRNLISLTENIWQAISGSASRCPPELRIIMRRIRDCAEERYGDFLQTVAYSSVSGFLFLRFFCPSVLNPRLFGLLKDHPRPRAQRTLTLITKTLQTLANLTTFGNKEPWMEPMNVFLTGHRPEFKAFINEICDISSERATSAIPPSYATPITILGRLPGTSREGFPSLPYLIDQARECANLVSVWLDARHEVDNGVEWSEELKQFDDLCEESREKAKECLMLAEQAERPSGTLEPKWQELVRDMERKARVEEPKGGNSSPNTPTSTHGSRTINSSTSSIADSYFQRSHHPSRSSPAASRLAMVRSPVSPHSPLSQDEGLSSETGESATLDTPPGSSSGPPRTNGMGSYPHRNLLSAPSSGTEDDDDDASELDLDPENNTDILGSSIYSLTPGNSKRDSSATTKTITPRKPAPATPIQNINSRWRHHQEKGARSAYSLRRAKERADISKTVGSRGSDRTLISRDASHHEGATWDQGHSMYQLKAGSQNPAPEDRGVGTPRSPTTEKKDMRAVFGSGLFRKKGRDREEG</sequence>
<dbReference type="PANTHER" id="PTHR10194:SF60">
    <property type="entry name" value="RAS GTPASE-ACTIVATING PROTEIN RASKOL"/>
    <property type="match status" value="1"/>
</dbReference>
<feature type="compositionally biased region" description="Polar residues" evidence="2">
    <location>
        <begin position="141"/>
        <end position="160"/>
    </location>
</feature>
<feature type="region of interest" description="Disordered" evidence="2">
    <location>
        <begin position="1"/>
        <end position="216"/>
    </location>
</feature>
<feature type="compositionally biased region" description="Polar residues" evidence="2">
    <location>
        <begin position="187"/>
        <end position="196"/>
    </location>
</feature>
<dbReference type="PANTHER" id="PTHR10194">
    <property type="entry name" value="RAS GTPASE-ACTIVATING PROTEINS"/>
    <property type="match status" value="1"/>
</dbReference>
<evidence type="ECO:0000256" key="1">
    <source>
        <dbReference type="ARBA" id="ARBA00022468"/>
    </source>
</evidence>
<feature type="compositionally biased region" description="Low complexity" evidence="2">
    <location>
        <begin position="114"/>
        <end position="124"/>
    </location>
</feature>
<feature type="compositionally biased region" description="Polar residues" evidence="2">
    <location>
        <begin position="552"/>
        <end position="563"/>
    </location>
</feature>